<accession>A0A0F4GHQ1</accession>
<dbReference type="OrthoDB" id="10469508at2759"/>
<evidence type="ECO:0000313" key="1">
    <source>
        <dbReference type="EMBL" id="KJX96813.1"/>
    </source>
</evidence>
<organism evidence="1 2">
    <name type="scientific">Zymoseptoria brevis</name>
    <dbReference type="NCBI Taxonomy" id="1047168"/>
    <lineage>
        <taxon>Eukaryota</taxon>
        <taxon>Fungi</taxon>
        <taxon>Dikarya</taxon>
        <taxon>Ascomycota</taxon>
        <taxon>Pezizomycotina</taxon>
        <taxon>Dothideomycetes</taxon>
        <taxon>Dothideomycetidae</taxon>
        <taxon>Mycosphaerellales</taxon>
        <taxon>Mycosphaerellaceae</taxon>
        <taxon>Zymoseptoria</taxon>
    </lineage>
</organism>
<dbReference type="EMBL" id="LAFY01000591">
    <property type="protein sequence ID" value="KJX96813.1"/>
    <property type="molecule type" value="Genomic_DNA"/>
</dbReference>
<sequence>MSSSLPRQEQVPAQVLQDPALGLRPVLGCGNFIVHLLDFLPARELFNLRQLKPRLHNIIETTPEYLQAGFYNAGPAAPTFIASIKDHMLRPELEEEQTDQGRLLNLTKAHITYGAPSRRIHFNPFLFNDTSVHACEYTSVDANIRQHIFTANGAPI</sequence>
<reference evidence="1 2" key="1">
    <citation type="submission" date="2015-03" db="EMBL/GenBank/DDBJ databases">
        <title>RNA-seq based gene annotation and comparative genomics of four Zymoseptoria species reveal species-specific pathogenicity related genes and transposable element activity.</title>
        <authorList>
            <person name="Grandaubert J."/>
            <person name="Bhattacharyya A."/>
            <person name="Stukenbrock E.H."/>
        </authorList>
    </citation>
    <scope>NUCLEOTIDE SEQUENCE [LARGE SCALE GENOMIC DNA]</scope>
    <source>
        <strain evidence="1 2">Zb18110</strain>
    </source>
</reference>
<name>A0A0F4GHQ1_9PEZI</name>
<protein>
    <submittedName>
        <fullName evidence="1">Uncharacterized protein</fullName>
    </submittedName>
</protein>
<gene>
    <name evidence="1" type="ORF">TI39_contig599g00006</name>
</gene>
<proteinExistence type="predicted"/>
<comment type="caution">
    <text evidence="1">The sequence shown here is derived from an EMBL/GenBank/DDBJ whole genome shotgun (WGS) entry which is preliminary data.</text>
</comment>
<evidence type="ECO:0000313" key="2">
    <source>
        <dbReference type="Proteomes" id="UP000033647"/>
    </source>
</evidence>
<dbReference type="Proteomes" id="UP000033647">
    <property type="component" value="Unassembled WGS sequence"/>
</dbReference>
<keyword evidence="2" id="KW-1185">Reference proteome</keyword>
<dbReference type="AlphaFoldDB" id="A0A0F4GHQ1"/>